<organism evidence="1 2">
    <name type="scientific">Caldicellulosiruptor hydrothermalis (strain DSM 18901 / VKM B-2411 / 108)</name>
    <dbReference type="NCBI Taxonomy" id="632292"/>
    <lineage>
        <taxon>Bacteria</taxon>
        <taxon>Bacillati</taxon>
        <taxon>Bacillota</taxon>
        <taxon>Bacillota incertae sedis</taxon>
        <taxon>Caldicellulosiruptorales</taxon>
        <taxon>Caldicellulosiruptoraceae</taxon>
        <taxon>Caldicellulosiruptor</taxon>
    </lineage>
</organism>
<dbReference type="AlphaFoldDB" id="E4QDT0"/>
<evidence type="ECO:0000313" key="1">
    <source>
        <dbReference type="EMBL" id="ADQ06497.1"/>
    </source>
</evidence>
<dbReference type="HOGENOM" id="CLU_536104_0_0_9"/>
<dbReference type="InterPro" id="IPR021145">
    <property type="entry name" value="Portal_protein_SPP1_Gp6-like"/>
</dbReference>
<dbReference type="Proteomes" id="UP000006890">
    <property type="component" value="Chromosome"/>
</dbReference>
<dbReference type="eggNOG" id="COG3567">
    <property type="taxonomic scope" value="Bacteria"/>
</dbReference>
<accession>E4QDT0</accession>
<dbReference type="OrthoDB" id="2498461at2"/>
<dbReference type="Pfam" id="PF05133">
    <property type="entry name" value="SPP1_portal"/>
    <property type="match status" value="1"/>
</dbReference>
<sequence>MVKKKTSWLKRAIGEISKLRQNIGLFGTLIWNRWNAPYVLNSSRVDYTLARQLYHNTHDDYKLGAGFAKPIINTLAGFMGVPHFHCEDEEAQAVLDEYSSRWVSRMQRTHQLTLRDGDCFVMLANLPVNDPLYPDEDVRIEYIIIPPEQIADIEIDPIARKPVAYTIQAKNRWDNGLREYLVTQRVAADKITTIAEGDAPPNLKNEEVPNPWGFIPIVHFKNEPEETELFGTSELEAIEPYMKAYHDVMFHAMQGSKMHSTPRLKLKLKDVQGFLQNNFPEAIVAIQRGEPAKIDLRGHELLIFTDEEDAEFIEARSTIGDAEALLKLLFYCIVDVSEVPEFAFGVHTPSSHASVKEQMPLLIRRVARKREMVTESWQLLARMLLVMYSKATGKKFKSYDVLVTWDAVMDRDEKEYAETVKTIVDALNTALQGGFISIDAAVNLLRDYIETMHEYETDDPELPGERERIIKTWLLRQRLEEGQAEEVN</sequence>
<name>E4QDT0_CALH1</name>
<dbReference type="EMBL" id="CP002219">
    <property type="protein sequence ID" value="ADQ06497.1"/>
    <property type="molecule type" value="Genomic_DNA"/>
</dbReference>
<dbReference type="STRING" id="632292.Calhy_0760"/>
<proteinExistence type="predicted"/>
<dbReference type="KEGG" id="chd:Calhy_0760"/>
<reference evidence="1 2" key="2">
    <citation type="journal article" date="2011" name="J. Bacteriol.">
        <title>Complete genome sequences for the anaerobic, extremely thermophilic plant biomass-degrading bacteria Caldicellulosiruptor hydrothermalis, Caldicellulosiruptor kristjanssonii, Caldicellulosiruptor kronotskyensis, Caldicellulosiruptor owensenis, and Caldicellulosiruptor lactoaceticus.</title>
        <authorList>
            <person name="Blumer-Schuette S.E."/>
            <person name="Ozdemir I."/>
            <person name="Mistry D."/>
            <person name="Lucas S."/>
            <person name="Lapidus A."/>
            <person name="Cheng J.F."/>
            <person name="Goodwin L.A."/>
            <person name="Pitluck S."/>
            <person name="Land M.L."/>
            <person name="Hauser L.J."/>
            <person name="Woyke T."/>
            <person name="Mikhailova N."/>
            <person name="Pati A."/>
            <person name="Kyrpides N.C."/>
            <person name="Ivanova N."/>
            <person name="Detter J.C."/>
            <person name="Walston-Davenport K."/>
            <person name="Han S."/>
            <person name="Adams M.W."/>
            <person name="Kelly R.M."/>
        </authorList>
    </citation>
    <scope>NUCLEOTIDE SEQUENCE [LARGE SCALE GENOMIC DNA]</scope>
    <source>
        <strain evidence="2">DSM 18901 / VKM B-2411 / 108</strain>
    </source>
</reference>
<evidence type="ECO:0008006" key="3">
    <source>
        <dbReference type="Google" id="ProtNLM"/>
    </source>
</evidence>
<evidence type="ECO:0000313" key="2">
    <source>
        <dbReference type="Proteomes" id="UP000006890"/>
    </source>
</evidence>
<keyword evidence="2" id="KW-1185">Reference proteome</keyword>
<dbReference type="RefSeq" id="WP_013402697.1">
    <property type="nucleotide sequence ID" value="NC_014652.1"/>
</dbReference>
<gene>
    <name evidence="1" type="ordered locus">Calhy_0760</name>
</gene>
<reference key="1">
    <citation type="submission" date="2010-09" db="EMBL/GenBank/DDBJ databases">
        <title>Complete sequence of Caldicellulosiruptor hydrothermalis 108.</title>
        <authorList>
            <consortium name="US DOE Joint Genome Institute"/>
            <person name="Lucas S."/>
            <person name="Copeland A."/>
            <person name="Lapidus A."/>
            <person name="Cheng J.-F."/>
            <person name="Bruce D."/>
            <person name="Goodwin L."/>
            <person name="Pitluck S."/>
            <person name="Davenport K."/>
            <person name="Detter J.C."/>
            <person name="Han C."/>
            <person name="Tapia R."/>
            <person name="Land M."/>
            <person name="Hauser L."/>
            <person name="Chang Y.-J."/>
            <person name="Jeffries C."/>
            <person name="Kyrpides N."/>
            <person name="Ivanova N."/>
            <person name="Mikhailova N."/>
            <person name="Blumer-Schuette S.E."/>
            <person name="Kelly R.M."/>
            <person name="Woyke T."/>
        </authorList>
    </citation>
    <scope>NUCLEOTIDE SEQUENCE</scope>
    <source>
        <strain>108</strain>
    </source>
</reference>
<protein>
    <recommendedName>
        <fullName evidence="3">Phage portal protein</fullName>
    </recommendedName>
</protein>